<dbReference type="PROSITE" id="PS00018">
    <property type="entry name" value="EF_HAND_1"/>
    <property type="match status" value="1"/>
</dbReference>
<accession>A0A554LM49</accession>
<gene>
    <name evidence="1" type="ORF">Athens101428_493</name>
</gene>
<comment type="caution">
    <text evidence="1">The sequence shown here is derived from an EMBL/GenBank/DDBJ whole genome shotgun (WGS) entry which is preliminary data.</text>
</comment>
<dbReference type="GO" id="GO:0000272">
    <property type="term" value="P:polysaccharide catabolic process"/>
    <property type="evidence" value="ECO:0007669"/>
    <property type="project" value="InterPro"/>
</dbReference>
<evidence type="ECO:0000313" key="2">
    <source>
        <dbReference type="Proteomes" id="UP000316495"/>
    </source>
</evidence>
<organism evidence="1 2">
    <name type="scientific">Candidatus Berkelbacteria bacterium Athens1014_28</name>
    <dbReference type="NCBI Taxonomy" id="2017145"/>
    <lineage>
        <taxon>Bacteria</taxon>
        <taxon>Candidatus Berkelbacteria</taxon>
    </lineage>
</organism>
<reference evidence="1 2" key="1">
    <citation type="submission" date="2017-07" db="EMBL/GenBank/DDBJ databases">
        <title>Mechanisms for carbon and nitrogen cycling indicate functional differentiation within the Candidate Phyla Radiation.</title>
        <authorList>
            <person name="Danczak R.E."/>
            <person name="Johnston M.D."/>
            <person name="Kenah C."/>
            <person name="Slattery M."/>
            <person name="Wrighton K.C."/>
            <person name="Wilkins M.J."/>
        </authorList>
    </citation>
    <scope>NUCLEOTIDE SEQUENCE [LARGE SCALE GENOMIC DNA]</scope>
    <source>
        <strain evidence="1">Athens1014_28</strain>
    </source>
</reference>
<evidence type="ECO:0008006" key="3">
    <source>
        <dbReference type="Google" id="ProtNLM"/>
    </source>
</evidence>
<dbReference type="InterPro" id="IPR018247">
    <property type="entry name" value="EF_Hand_1_Ca_BS"/>
</dbReference>
<name>A0A554LM49_9BACT</name>
<evidence type="ECO:0000313" key="1">
    <source>
        <dbReference type="EMBL" id="TSC93932.1"/>
    </source>
</evidence>
<feature type="non-terminal residue" evidence="1">
    <location>
        <position position="1"/>
    </location>
</feature>
<dbReference type="InterPro" id="IPR036439">
    <property type="entry name" value="Dockerin_dom_sf"/>
</dbReference>
<proteinExistence type="predicted"/>
<dbReference type="EMBL" id="VMGN01000025">
    <property type="protein sequence ID" value="TSC93932.1"/>
    <property type="molecule type" value="Genomic_DNA"/>
</dbReference>
<dbReference type="AlphaFoldDB" id="A0A554LM49"/>
<dbReference type="Gene3D" id="1.10.1330.10">
    <property type="entry name" value="Dockerin domain"/>
    <property type="match status" value="1"/>
</dbReference>
<sequence length="54" mass="5793">GVCDACEIPITYNLTNFISAITNWLGIGNTESDVNSDGVVNTRDLGVMMSNWGN</sequence>
<dbReference type="Proteomes" id="UP000316495">
    <property type="component" value="Unassembled WGS sequence"/>
</dbReference>
<protein>
    <recommendedName>
        <fullName evidence="3">Dockerin domain-containing protein</fullName>
    </recommendedName>
</protein>